<accession>A0A843UR61</accession>
<dbReference type="Proteomes" id="UP000652761">
    <property type="component" value="Unassembled WGS sequence"/>
</dbReference>
<dbReference type="EMBL" id="NMUH01000790">
    <property type="protein sequence ID" value="MQL84846.1"/>
    <property type="molecule type" value="Genomic_DNA"/>
</dbReference>
<dbReference type="AlphaFoldDB" id="A0A843UR61"/>
<protein>
    <submittedName>
        <fullName evidence="1">Uncharacterized protein</fullName>
    </submittedName>
</protein>
<sequence length="129" mass="14692">MLLILVNLVPRGDTRSHNHGLLSHPSPSTPLGSLDPHLPLPLSRPIILRVLRVSFHPLQLSLPIIFWELRTPLYLFLLSHPITLWVLRVSFHIHLGHLTFFLVLRIPLFLFHPSCLTVGRVHILQGLGL</sequence>
<proteinExistence type="predicted"/>
<evidence type="ECO:0000313" key="1">
    <source>
        <dbReference type="EMBL" id="MQL84846.1"/>
    </source>
</evidence>
<gene>
    <name evidence="1" type="ORF">Taro_017368</name>
</gene>
<organism evidence="1 2">
    <name type="scientific">Colocasia esculenta</name>
    <name type="common">Wild taro</name>
    <name type="synonym">Arum esculentum</name>
    <dbReference type="NCBI Taxonomy" id="4460"/>
    <lineage>
        <taxon>Eukaryota</taxon>
        <taxon>Viridiplantae</taxon>
        <taxon>Streptophyta</taxon>
        <taxon>Embryophyta</taxon>
        <taxon>Tracheophyta</taxon>
        <taxon>Spermatophyta</taxon>
        <taxon>Magnoliopsida</taxon>
        <taxon>Liliopsida</taxon>
        <taxon>Araceae</taxon>
        <taxon>Aroideae</taxon>
        <taxon>Colocasieae</taxon>
        <taxon>Colocasia</taxon>
    </lineage>
</organism>
<name>A0A843UR61_COLES</name>
<keyword evidence="2" id="KW-1185">Reference proteome</keyword>
<evidence type="ECO:0000313" key="2">
    <source>
        <dbReference type="Proteomes" id="UP000652761"/>
    </source>
</evidence>
<reference evidence="1" key="1">
    <citation type="submission" date="2017-07" db="EMBL/GenBank/DDBJ databases">
        <title>Taro Niue Genome Assembly and Annotation.</title>
        <authorList>
            <person name="Atibalentja N."/>
            <person name="Keating K."/>
            <person name="Fields C.J."/>
        </authorList>
    </citation>
    <scope>NUCLEOTIDE SEQUENCE</scope>
    <source>
        <strain evidence="1">Niue_2</strain>
        <tissue evidence="1">Leaf</tissue>
    </source>
</reference>
<comment type="caution">
    <text evidence="1">The sequence shown here is derived from an EMBL/GenBank/DDBJ whole genome shotgun (WGS) entry which is preliminary data.</text>
</comment>